<dbReference type="RefSeq" id="WP_015358846.1">
    <property type="nucleotide sequence ID" value="NZ_CP014672.1"/>
</dbReference>
<sequence length="204" mass="21873">MNNENAKSMFTVRKIAVTGVLSALSIVLNFTPLGYIYLPGLAVQITTMHLPVIIGAILEGPVAGAFIGLIFGLSSFYTAATSPLPIAFAFLNPLVSIVPRILIGVVAYYVYHAMDRILGDRRTAISIGTSAVLATTTNTVGVLGTIYLFYAKRYIEAMISMLGLPETTSPSYIFISAVPNYIAELIASVVICIPVVLAIRKIRN</sequence>
<evidence type="ECO:0008006" key="4">
    <source>
        <dbReference type="Google" id="ProtNLM"/>
    </source>
</evidence>
<dbReference type="GO" id="GO:0022857">
    <property type="term" value="F:transmembrane transporter activity"/>
    <property type="evidence" value="ECO:0007669"/>
    <property type="project" value="InterPro"/>
</dbReference>
<keyword evidence="1" id="KW-0472">Membrane</keyword>
<evidence type="ECO:0000313" key="3">
    <source>
        <dbReference type="Proteomes" id="UP000092971"/>
    </source>
</evidence>
<feature type="transmembrane region" description="Helical" evidence="1">
    <location>
        <begin position="86"/>
        <end position="111"/>
    </location>
</feature>
<protein>
    <recommendedName>
        <fullName evidence="4">ECF transporter S component</fullName>
    </recommendedName>
</protein>
<feature type="transmembrane region" description="Helical" evidence="1">
    <location>
        <begin position="171"/>
        <end position="199"/>
    </location>
</feature>
<proteinExistence type="predicted"/>
<feature type="transmembrane region" description="Helical" evidence="1">
    <location>
        <begin position="15"/>
        <end position="38"/>
    </location>
</feature>
<dbReference type="OrthoDB" id="9813540at2"/>
<dbReference type="Proteomes" id="UP000092971">
    <property type="component" value="Chromosome"/>
</dbReference>
<keyword evidence="1" id="KW-1133">Transmembrane helix</keyword>
<accession>A0A1B1YCP4</accession>
<name>A0A1B1YCP4_THEST</name>
<organism evidence="2 3">
    <name type="scientific">Thermoclostridium stercorarium subsp. thermolacticum DSM 2910</name>
    <dbReference type="NCBI Taxonomy" id="1121336"/>
    <lineage>
        <taxon>Bacteria</taxon>
        <taxon>Bacillati</taxon>
        <taxon>Bacillota</taxon>
        <taxon>Clostridia</taxon>
        <taxon>Eubacteriales</taxon>
        <taxon>Oscillospiraceae</taxon>
        <taxon>Thermoclostridium</taxon>
    </lineage>
</organism>
<dbReference type="Pfam" id="PF12822">
    <property type="entry name" value="ECF_trnsprt"/>
    <property type="match status" value="1"/>
</dbReference>
<feature type="transmembrane region" description="Helical" evidence="1">
    <location>
        <begin position="50"/>
        <end position="74"/>
    </location>
</feature>
<reference evidence="2 3" key="1">
    <citation type="submission" date="2016-02" db="EMBL/GenBank/DDBJ databases">
        <title>Comparison of Clostridium stercorarium subspecies using comparative genomics and transcriptomics.</title>
        <authorList>
            <person name="Schellenberg J."/>
            <person name="Thallinger G."/>
            <person name="Levin D.B."/>
            <person name="Zhang X."/>
            <person name="Alvare G."/>
            <person name="Fristensky B."/>
            <person name="Sparling R."/>
        </authorList>
    </citation>
    <scope>NUCLEOTIDE SEQUENCE [LARGE SCALE GENOMIC DNA]</scope>
    <source>
        <strain evidence="2 3">DSM 2910</strain>
    </source>
</reference>
<evidence type="ECO:0000313" key="2">
    <source>
        <dbReference type="EMBL" id="ANW98530.1"/>
    </source>
</evidence>
<evidence type="ECO:0000256" key="1">
    <source>
        <dbReference type="SAM" id="Phobius"/>
    </source>
</evidence>
<keyword evidence="1" id="KW-0812">Transmembrane</keyword>
<feature type="transmembrane region" description="Helical" evidence="1">
    <location>
        <begin position="123"/>
        <end position="151"/>
    </location>
</feature>
<dbReference type="EMBL" id="CP014672">
    <property type="protein sequence ID" value="ANW98530.1"/>
    <property type="molecule type" value="Genomic_DNA"/>
</dbReference>
<gene>
    <name evidence="2" type="ORF">CSTERTH_05505</name>
</gene>
<dbReference type="InterPro" id="IPR024529">
    <property type="entry name" value="ECF_trnsprt_substrate-spec"/>
</dbReference>
<dbReference type="AlphaFoldDB" id="A0A1B1YCP4"/>
<dbReference type="Gene3D" id="1.10.1760.20">
    <property type="match status" value="1"/>
</dbReference>